<reference evidence="1 2" key="1">
    <citation type="journal article" date="2018" name="Front. Plant Sci.">
        <title>Red Clover (Trifolium pratense) and Zigzag Clover (T. medium) - A Picture of Genomic Similarities and Differences.</title>
        <authorList>
            <person name="Dluhosova J."/>
            <person name="Istvanek J."/>
            <person name="Nedelnik J."/>
            <person name="Repkova J."/>
        </authorList>
    </citation>
    <scope>NUCLEOTIDE SEQUENCE [LARGE SCALE GENOMIC DNA]</scope>
    <source>
        <strain evidence="2">cv. 10/8</strain>
        <tissue evidence="1">Leaf</tissue>
    </source>
</reference>
<organism evidence="1 2">
    <name type="scientific">Trifolium medium</name>
    <dbReference type="NCBI Taxonomy" id="97028"/>
    <lineage>
        <taxon>Eukaryota</taxon>
        <taxon>Viridiplantae</taxon>
        <taxon>Streptophyta</taxon>
        <taxon>Embryophyta</taxon>
        <taxon>Tracheophyta</taxon>
        <taxon>Spermatophyta</taxon>
        <taxon>Magnoliopsida</taxon>
        <taxon>eudicotyledons</taxon>
        <taxon>Gunneridae</taxon>
        <taxon>Pentapetalae</taxon>
        <taxon>rosids</taxon>
        <taxon>fabids</taxon>
        <taxon>Fabales</taxon>
        <taxon>Fabaceae</taxon>
        <taxon>Papilionoideae</taxon>
        <taxon>50 kb inversion clade</taxon>
        <taxon>NPAAA clade</taxon>
        <taxon>Hologalegina</taxon>
        <taxon>IRL clade</taxon>
        <taxon>Trifolieae</taxon>
        <taxon>Trifolium</taxon>
    </lineage>
</organism>
<feature type="non-terminal residue" evidence="1">
    <location>
        <position position="1"/>
    </location>
</feature>
<accession>A0A392RBI4</accession>
<evidence type="ECO:0000313" key="1">
    <source>
        <dbReference type="EMBL" id="MCI32925.1"/>
    </source>
</evidence>
<sequence length="54" mass="6090">WFMIGSSFTAAVECDCFMIGYRSDGLIGMRETAAREKGARERKVRKVQFLLLGS</sequence>
<evidence type="ECO:0000313" key="2">
    <source>
        <dbReference type="Proteomes" id="UP000265520"/>
    </source>
</evidence>
<keyword evidence="2" id="KW-1185">Reference proteome</keyword>
<proteinExistence type="predicted"/>
<name>A0A392RBI4_9FABA</name>
<comment type="caution">
    <text evidence="1">The sequence shown here is derived from an EMBL/GenBank/DDBJ whole genome shotgun (WGS) entry which is preliminary data.</text>
</comment>
<protein>
    <submittedName>
        <fullName evidence="1">Uncharacterized protein</fullName>
    </submittedName>
</protein>
<dbReference type="EMBL" id="LXQA010199900">
    <property type="protein sequence ID" value="MCI32925.1"/>
    <property type="molecule type" value="Genomic_DNA"/>
</dbReference>
<dbReference type="Proteomes" id="UP000265520">
    <property type="component" value="Unassembled WGS sequence"/>
</dbReference>
<dbReference type="AlphaFoldDB" id="A0A392RBI4"/>